<dbReference type="GO" id="GO:0071111">
    <property type="term" value="F:cyclic-guanylate-specific phosphodiesterase activity"/>
    <property type="evidence" value="ECO:0007669"/>
    <property type="project" value="InterPro"/>
</dbReference>
<reference evidence="10 11" key="1">
    <citation type="journal article" date="2013" name="ISME J.">
        <title>Comparative genomics of pathogenic lineages of Vibrio nigripulchritudo identifies virulence-associated traits.</title>
        <authorList>
            <person name="Goudenege D."/>
            <person name="Labreuche Y."/>
            <person name="Krin E."/>
            <person name="Ansquer D."/>
            <person name="Mangenot S."/>
            <person name="Calteau A."/>
            <person name="Medigue C."/>
            <person name="Mazel D."/>
            <person name="Polz M.F."/>
            <person name="Le Roux F."/>
        </authorList>
    </citation>
    <scope>NUCLEOTIDE SEQUENCE [LARGE SCALE GENOMIC DNA]</scope>
    <source>
        <strain evidence="10 11">SOn1</strain>
    </source>
</reference>
<comment type="caution">
    <text evidence="10">The sequence shown here is derived from an EMBL/GenBank/DDBJ whole genome shotgun (WGS) entry which is preliminary data.</text>
</comment>
<feature type="transmembrane region" description="Helical" evidence="6">
    <location>
        <begin position="6"/>
        <end position="30"/>
    </location>
</feature>
<dbReference type="InterPro" id="IPR001633">
    <property type="entry name" value="EAL_dom"/>
</dbReference>
<dbReference type="Gene3D" id="3.30.70.270">
    <property type="match status" value="1"/>
</dbReference>
<dbReference type="AlphaFoldDB" id="A0AAV2VQH4"/>
<dbReference type="Gene3D" id="6.10.340.10">
    <property type="match status" value="1"/>
</dbReference>
<dbReference type="SUPFAM" id="SSF158472">
    <property type="entry name" value="HAMP domain-like"/>
    <property type="match status" value="1"/>
</dbReference>
<feature type="domain" description="EAL" evidence="7">
    <location>
        <begin position="591"/>
        <end position="847"/>
    </location>
</feature>
<dbReference type="InterPro" id="IPR003660">
    <property type="entry name" value="HAMP_dom"/>
</dbReference>
<dbReference type="Pfam" id="PF00672">
    <property type="entry name" value="HAMP"/>
    <property type="match status" value="1"/>
</dbReference>
<dbReference type="InterPro" id="IPR035919">
    <property type="entry name" value="EAL_sf"/>
</dbReference>
<dbReference type="CDD" id="cd01948">
    <property type="entry name" value="EAL"/>
    <property type="match status" value="1"/>
</dbReference>
<evidence type="ECO:0000256" key="5">
    <source>
        <dbReference type="ARBA" id="ARBA00023136"/>
    </source>
</evidence>
<dbReference type="SMART" id="SM00304">
    <property type="entry name" value="HAMP"/>
    <property type="match status" value="1"/>
</dbReference>
<dbReference type="SMART" id="SM00052">
    <property type="entry name" value="EAL"/>
    <property type="match status" value="1"/>
</dbReference>
<dbReference type="Pfam" id="PF00990">
    <property type="entry name" value="GGDEF"/>
    <property type="match status" value="1"/>
</dbReference>
<dbReference type="CDD" id="cd12913">
    <property type="entry name" value="PDC1_MCP_like"/>
    <property type="match status" value="1"/>
</dbReference>
<sequence>MASNKITLRTAVILPFVIVFMFTFGVIAFVQKSSFENMVSNLSHKQLIAFTENVKSRLSIFLDEPYQANITLSKSLEFNGLYERGNLTRIEDYLSVSFNHLYKNIPHLDVVAFGGKEGEFVGFRREPASDFTLMLKDNRTEDDLVIFAGRKIESGVKSSFQGYDPRIRPWYVPAAESRMPGWSNIYTNADERQEITLSATNPVIVDEELIGVMVADIKIDTFNNFLIYQKKRTAASIFIFDQDSRLVAHSDNSSVVSKGTPNTVKGQRLQAQESPNPVIQASAQYILDNQLIARQARPEMFYFVTNGERYFNKLSRYANPYGLEWYIVVTIAEHDLLGDLPQQQQRGWLIGLTVSLVGFLLGVLVFNRITHPITTTANAAREIAKGDWDSPMPEPGKIFETSMLVSAFNNMTHNLKSSFEALRTQLVYDSLTQLYSRQGLIETSSNLNNSRPSSLILIGIDRFRDINDSLGHYSGDQLLTIIAQRLKNLCSDRALLARVAGDEFAIYDPSNGSETAVEHLVTRIKQSFSAPFNMGTETVVVNVSIGIVLSCDQNDMSTWLRNGSIALSHAKQDALRVVYYRPEMADVSRKKTQTLASLNEAIAASEFVPFYQPIIDLESGEIVGAEALARWVSEENGVIPPLDFIPVAEESGLIGDIGSQVLLKACTDTATAIQNGHWHPDFSLHVNLSVNQLSQPGFTEELEMVLKYTRLSAQNLTLEITESKIVDNDPIILKNMQAIKDLNVKIAIDDFGTGYSSLAYLHKLPFDCLKIDRSFIVQMEREQIDTSVVAAIVNITKGFKVNLVAEGVETTEQAELLRMLDCPQAQGFLFSRPVPFSEWPTDLVNIKEKQS</sequence>
<dbReference type="InterPro" id="IPR033479">
    <property type="entry name" value="dCache_1"/>
</dbReference>
<keyword evidence="3 6" id="KW-0812">Transmembrane</keyword>
<dbReference type="InterPro" id="IPR050706">
    <property type="entry name" value="Cyclic-di-GMP_PDE-like"/>
</dbReference>
<proteinExistence type="predicted"/>
<evidence type="ECO:0000256" key="2">
    <source>
        <dbReference type="ARBA" id="ARBA00022475"/>
    </source>
</evidence>
<dbReference type="Gene3D" id="3.20.20.450">
    <property type="entry name" value="EAL domain"/>
    <property type="match status" value="1"/>
</dbReference>
<dbReference type="SMART" id="SM00267">
    <property type="entry name" value="GGDEF"/>
    <property type="match status" value="1"/>
</dbReference>
<dbReference type="Proteomes" id="UP000018211">
    <property type="component" value="Unassembled WGS sequence"/>
</dbReference>
<dbReference type="Gene3D" id="3.30.450.20">
    <property type="entry name" value="PAS domain"/>
    <property type="match status" value="1"/>
</dbReference>
<evidence type="ECO:0000256" key="3">
    <source>
        <dbReference type="ARBA" id="ARBA00022692"/>
    </source>
</evidence>
<dbReference type="InterPro" id="IPR043128">
    <property type="entry name" value="Rev_trsase/Diguanyl_cyclase"/>
</dbReference>
<keyword evidence="4 6" id="KW-1133">Transmembrane helix</keyword>
<dbReference type="GO" id="GO:0007165">
    <property type="term" value="P:signal transduction"/>
    <property type="evidence" value="ECO:0007669"/>
    <property type="project" value="InterPro"/>
</dbReference>
<dbReference type="PANTHER" id="PTHR33121">
    <property type="entry name" value="CYCLIC DI-GMP PHOSPHODIESTERASE PDEF"/>
    <property type="match status" value="1"/>
</dbReference>
<dbReference type="SUPFAM" id="SSF55073">
    <property type="entry name" value="Nucleotide cyclase"/>
    <property type="match status" value="1"/>
</dbReference>
<dbReference type="CDD" id="cd01949">
    <property type="entry name" value="GGDEF"/>
    <property type="match status" value="1"/>
</dbReference>
<dbReference type="NCBIfam" id="TIGR00254">
    <property type="entry name" value="GGDEF"/>
    <property type="match status" value="1"/>
</dbReference>
<dbReference type="Pfam" id="PF02743">
    <property type="entry name" value="dCache_1"/>
    <property type="match status" value="1"/>
</dbReference>
<feature type="domain" description="HAMP" evidence="8">
    <location>
        <begin position="367"/>
        <end position="420"/>
    </location>
</feature>
<dbReference type="PROSITE" id="PS50885">
    <property type="entry name" value="HAMP"/>
    <property type="match status" value="1"/>
</dbReference>
<dbReference type="PANTHER" id="PTHR33121:SF70">
    <property type="entry name" value="SIGNALING PROTEIN YKOW"/>
    <property type="match status" value="1"/>
</dbReference>
<evidence type="ECO:0000259" key="9">
    <source>
        <dbReference type="PROSITE" id="PS50887"/>
    </source>
</evidence>
<dbReference type="GO" id="GO:0005886">
    <property type="term" value="C:plasma membrane"/>
    <property type="evidence" value="ECO:0007669"/>
    <property type="project" value="UniProtKB-SubCell"/>
</dbReference>
<evidence type="ECO:0000256" key="4">
    <source>
        <dbReference type="ARBA" id="ARBA00022989"/>
    </source>
</evidence>
<accession>A0AAV2VQH4</accession>
<dbReference type="CDD" id="cd06225">
    <property type="entry name" value="HAMP"/>
    <property type="match status" value="1"/>
</dbReference>
<dbReference type="InterPro" id="IPR000160">
    <property type="entry name" value="GGDEF_dom"/>
</dbReference>
<keyword evidence="5 6" id="KW-0472">Membrane</keyword>
<evidence type="ECO:0000313" key="11">
    <source>
        <dbReference type="Proteomes" id="UP000018211"/>
    </source>
</evidence>
<comment type="subcellular location">
    <subcellularLocation>
        <location evidence="1">Cell membrane</location>
        <topology evidence="1">Multi-pass membrane protein</topology>
    </subcellularLocation>
</comment>
<keyword evidence="2" id="KW-1003">Cell membrane</keyword>
<dbReference type="InterPro" id="IPR029787">
    <property type="entry name" value="Nucleotide_cyclase"/>
</dbReference>
<evidence type="ECO:0000259" key="8">
    <source>
        <dbReference type="PROSITE" id="PS50885"/>
    </source>
</evidence>
<evidence type="ECO:0000259" key="7">
    <source>
        <dbReference type="PROSITE" id="PS50883"/>
    </source>
</evidence>
<dbReference type="Pfam" id="PF00563">
    <property type="entry name" value="EAL"/>
    <property type="match status" value="1"/>
</dbReference>
<dbReference type="SUPFAM" id="SSF141868">
    <property type="entry name" value="EAL domain-like"/>
    <property type="match status" value="1"/>
</dbReference>
<evidence type="ECO:0000256" key="6">
    <source>
        <dbReference type="SAM" id="Phobius"/>
    </source>
</evidence>
<protein>
    <submittedName>
        <fullName evidence="10">EAL and GGDEF domains family protein</fullName>
    </submittedName>
</protein>
<dbReference type="RefSeq" id="WP_022611935.1">
    <property type="nucleotide sequence ID" value="NZ_LK391965.1"/>
</dbReference>
<organism evidence="10 11">
    <name type="scientific">Vibrio nigripulchritudo SOn1</name>
    <dbReference type="NCBI Taxonomy" id="1238450"/>
    <lineage>
        <taxon>Bacteria</taxon>
        <taxon>Pseudomonadati</taxon>
        <taxon>Pseudomonadota</taxon>
        <taxon>Gammaproteobacteria</taxon>
        <taxon>Vibrionales</taxon>
        <taxon>Vibrionaceae</taxon>
        <taxon>Vibrio</taxon>
    </lineage>
</organism>
<evidence type="ECO:0000256" key="1">
    <source>
        <dbReference type="ARBA" id="ARBA00004651"/>
    </source>
</evidence>
<dbReference type="PROSITE" id="PS50887">
    <property type="entry name" value="GGDEF"/>
    <property type="match status" value="1"/>
</dbReference>
<evidence type="ECO:0000313" key="10">
    <source>
        <dbReference type="EMBL" id="CCO46929.1"/>
    </source>
</evidence>
<dbReference type="EMBL" id="CAOF01000105">
    <property type="protein sequence ID" value="CCO46929.1"/>
    <property type="molecule type" value="Genomic_DNA"/>
</dbReference>
<feature type="domain" description="GGDEF" evidence="9">
    <location>
        <begin position="451"/>
        <end position="582"/>
    </location>
</feature>
<name>A0AAV2VQH4_9VIBR</name>
<gene>
    <name evidence="10" type="ORF">VIBNISOn1_1930021</name>
</gene>
<dbReference type="PROSITE" id="PS50883">
    <property type="entry name" value="EAL"/>
    <property type="match status" value="1"/>
</dbReference>